<protein>
    <submittedName>
        <fullName evidence="9">Uncharacterized protein</fullName>
    </submittedName>
</protein>
<dbReference type="InterPro" id="IPR036431">
    <property type="entry name" value="ARID_dom_sf"/>
</dbReference>
<feature type="domain" description="ARID" evidence="7">
    <location>
        <begin position="305"/>
        <end position="397"/>
    </location>
</feature>
<dbReference type="PANTHER" id="PTHR15348">
    <property type="entry name" value="AT-RICH INTERACTIVE DOMAIN-CONTAINING PROTEIN ARID DOMAIN- CONTAINING PROTEIN DEAD RINGER PROTEIN B-CELL REGULATOR OF IGH TRANSCRIPTION BRIGHT"/>
    <property type="match status" value="1"/>
</dbReference>
<evidence type="ECO:0000256" key="3">
    <source>
        <dbReference type="ARBA" id="ARBA00023125"/>
    </source>
</evidence>
<comment type="subcellular location">
    <subcellularLocation>
        <location evidence="1">Nucleus</location>
    </subcellularLocation>
</comment>
<dbReference type="GO" id="GO:0003677">
    <property type="term" value="F:DNA binding"/>
    <property type="evidence" value="ECO:0007669"/>
    <property type="project" value="UniProtKB-KW"/>
</dbReference>
<keyword evidence="2" id="KW-0805">Transcription regulation</keyword>
<dbReference type="Gene3D" id="1.10.150.60">
    <property type="entry name" value="ARID DNA-binding domain"/>
    <property type="match status" value="1"/>
</dbReference>
<dbReference type="InterPro" id="IPR001606">
    <property type="entry name" value="ARID_dom"/>
</dbReference>
<feature type="compositionally biased region" description="Low complexity" evidence="6">
    <location>
        <begin position="67"/>
        <end position="88"/>
    </location>
</feature>
<feature type="compositionally biased region" description="Basic and acidic residues" evidence="6">
    <location>
        <begin position="151"/>
        <end position="166"/>
    </location>
</feature>
<evidence type="ECO:0000256" key="5">
    <source>
        <dbReference type="ARBA" id="ARBA00023242"/>
    </source>
</evidence>
<evidence type="ECO:0000259" key="8">
    <source>
        <dbReference type="PROSITE" id="PS51486"/>
    </source>
</evidence>
<comment type="caution">
    <text evidence="9">The sequence shown here is derived from an EMBL/GenBank/DDBJ whole genome shotgun (WGS) entry which is preliminary data.</text>
</comment>
<feature type="domain" description="REKLES" evidence="8">
    <location>
        <begin position="500"/>
        <end position="576"/>
    </location>
</feature>
<keyword evidence="11" id="KW-1185">Reference proteome</keyword>
<dbReference type="EMBL" id="CAJOBC010000714">
    <property type="protein sequence ID" value="CAF3618092.1"/>
    <property type="molecule type" value="Genomic_DNA"/>
</dbReference>
<evidence type="ECO:0000313" key="9">
    <source>
        <dbReference type="EMBL" id="CAF0831007.1"/>
    </source>
</evidence>
<feature type="compositionally biased region" description="Acidic residues" evidence="6">
    <location>
        <begin position="24"/>
        <end position="37"/>
    </location>
</feature>
<dbReference type="PROSITE" id="PS51011">
    <property type="entry name" value="ARID"/>
    <property type="match status" value="1"/>
</dbReference>
<dbReference type="OrthoDB" id="10044343at2759"/>
<evidence type="ECO:0000256" key="1">
    <source>
        <dbReference type="ARBA" id="ARBA00004123"/>
    </source>
</evidence>
<evidence type="ECO:0000259" key="7">
    <source>
        <dbReference type="PROSITE" id="PS51011"/>
    </source>
</evidence>
<keyword evidence="3" id="KW-0238">DNA-binding</keyword>
<evidence type="ECO:0000256" key="4">
    <source>
        <dbReference type="ARBA" id="ARBA00023163"/>
    </source>
</evidence>
<sequence length="576" mass="64706">MEVLRSDSGEFHLKNIQGCSPLPGEEEILDGELDEDNFSSVSGDGEPSSPSTSQIDNKSEKKEESPTTHSPPITTSTSTISSINNLSSTEDRQPKTDYSGHRDRIVKELKEYEERWLAHRNFLLYTQSFPMKQEDRERVFSQLLNNNNNNPDERDQHHMSKEERDRYLSSQAAFYSHYPHSPHLYNFHNFNPYLAERLLPPATSAAGASSFLSENKDNRFHSWQLPRHSPTTNQTGTISTASITATTASASTTSAIHQPPTTTTTEQSSSRSPSSSDSGNQSNSGSTTEWTYEEQFKQLYELSDEPKRKEFLDDLFSFMQKRGTPVNRIPIMAKHVLDLYDLFRLVVSKGGLVEVINKKLWREVTKGLNLPSSITSAAFTLRTQYMKYLYPYECEKLQLSSPGELQAAIEGNRREGRRPSYAFEYSSPPNIMPPPPPPQASFLNSPLLNRTLENSHGHDALQHHVAFAAAHPFFISRDNGMNNEARAFEEVTKAFERAKRSLSPSPTKREENCSPVKKVSTGEKIISTTSNNSGLSAFTKLKIIAKDNSDQQEKSITISVEVNGISYQGTLYANSI</sequence>
<dbReference type="FunFam" id="1.10.150.60:FF:000007">
    <property type="entry name" value="AT-rich interactive domain-containing protein 3C"/>
    <property type="match status" value="1"/>
</dbReference>
<gene>
    <name evidence="9" type="ORF">GPM918_LOCUS5054</name>
    <name evidence="10" type="ORF">SRO942_LOCUS5055</name>
</gene>
<dbReference type="Proteomes" id="UP000663829">
    <property type="component" value="Unassembled WGS sequence"/>
</dbReference>
<dbReference type="GO" id="GO:0005634">
    <property type="term" value="C:nucleus"/>
    <property type="evidence" value="ECO:0007669"/>
    <property type="project" value="UniProtKB-SubCell"/>
</dbReference>
<feature type="compositionally biased region" description="Basic and acidic residues" evidence="6">
    <location>
        <begin position="57"/>
        <end position="66"/>
    </location>
</feature>
<dbReference type="EMBL" id="CAJNOQ010000714">
    <property type="protein sequence ID" value="CAF0831007.1"/>
    <property type="molecule type" value="Genomic_DNA"/>
</dbReference>
<dbReference type="SMART" id="SM01014">
    <property type="entry name" value="ARID"/>
    <property type="match status" value="1"/>
</dbReference>
<dbReference type="InterPro" id="IPR045147">
    <property type="entry name" value="ARI3A/B/C"/>
</dbReference>
<dbReference type="SMART" id="SM00501">
    <property type="entry name" value="BRIGHT"/>
    <property type="match status" value="1"/>
</dbReference>
<dbReference type="AlphaFoldDB" id="A0A813UKQ2"/>
<proteinExistence type="predicted"/>
<organism evidence="9 11">
    <name type="scientific">Didymodactylos carnosus</name>
    <dbReference type="NCBI Taxonomy" id="1234261"/>
    <lineage>
        <taxon>Eukaryota</taxon>
        <taxon>Metazoa</taxon>
        <taxon>Spiralia</taxon>
        <taxon>Gnathifera</taxon>
        <taxon>Rotifera</taxon>
        <taxon>Eurotatoria</taxon>
        <taxon>Bdelloidea</taxon>
        <taxon>Philodinida</taxon>
        <taxon>Philodinidae</taxon>
        <taxon>Didymodactylos</taxon>
    </lineage>
</organism>
<keyword evidence="5" id="KW-0539">Nucleus</keyword>
<accession>A0A813UKQ2</accession>
<evidence type="ECO:0000256" key="2">
    <source>
        <dbReference type="ARBA" id="ARBA00023015"/>
    </source>
</evidence>
<dbReference type="InterPro" id="IPR023334">
    <property type="entry name" value="REKLES_domain"/>
</dbReference>
<dbReference type="CDD" id="cd16881">
    <property type="entry name" value="ARID_Dri-like"/>
    <property type="match status" value="1"/>
</dbReference>
<reference evidence="9" key="1">
    <citation type="submission" date="2021-02" db="EMBL/GenBank/DDBJ databases">
        <authorList>
            <person name="Nowell W R."/>
        </authorList>
    </citation>
    <scope>NUCLEOTIDE SEQUENCE</scope>
</reference>
<dbReference type="GO" id="GO:0006357">
    <property type="term" value="P:regulation of transcription by RNA polymerase II"/>
    <property type="evidence" value="ECO:0007669"/>
    <property type="project" value="InterPro"/>
</dbReference>
<feature type="region of interest" description="Disordered" evidence="6">
    <location>
        <begin position="1"/>
        <end position="100"/>
    </location>
</feature>
<feature type="compositionally biased region" description="Basic and acidic residues" evidence="6">
    <location>
        <begin position="1"/>
        <end position="13"/>
    </location>
</feature>
<name>A0A813UKQ2_9BILA</name>
<evidence type="ECO:0000256" key="6">
    <source>
        <dbReference type="SAM" id="MobiDB-lite"/>
    </source>
</evidence>
<evidence type="ECO:0000313" key="10">
    <source>
        <dbReference type="EMBL" id="CAF3618092.1"/>
    </source>
</evidence>
<feature type="region of interest" description="Disordered" evidence="6">
    <location>
        <begin position="248"/>
        <end position="288"/>
    </location>
</feature>
<feature type="region of interest" description="Disordered" evidence="6">
    <location>
        <begin position="144"/>
        <end position="166"/>
    </location>
</feature>
<dbReference type="SUPFAM" id="SSF46774">
    <property type="entry name" value="ARID-like"/>
    <property type="match status" value="1"/>
</dbReference>
<dbReference type="PROSITE" id="PS51486">
    <property type="entry name" value="REKLES"/>
    <property type="match status" value="1"/>
</dbReference>
<feature type="compositionally biased region" description="Polar residues" evidence="6">
    <location>
        <begin position="38"/>
        <end position="56"/>
    </location>
</feature>
<feature type="compositionally biased region" description="Basic and acidic residues" evidence="6">
    <location>
        <begin position="89"/>
        <end position="100"/>
    </location>
</feature>
<keyword evidence="4" id="KW-0804">Transcription</keyword>
<dbReference type="PANTHER" id="PTHR15348:SF0">
    <property type="entry name" value="PROTEIN DEAD RINGER"/>
    <property type="match status" value="1"/>
</dbReference>
<dbReference type="Pfam" id="PF01388">
    <property type="entry name" value="ARID"/>
    <property type="match status" value="1"/>
</dbReference>
<dbReference type="Proteomes" id="UP000681722">
    <property type="component" value="Unassembled WGS sequence"/>
</dbReference>
<evidence type="ECO:0000313" key="11">
    <source>
        <dbReference type="Proteomes" id="UP000663829"/>
    </source>
</evidence>